<dbReference type="Gene3D" id="1.25.40.90">
    <property type="match status" value="1"/>
</dbReference>
<evidence type="ECO:0000256" key="2">
    <source>
        <dbReference type="ARBA" id="ARBA00022927"/>
    </source>
</evidence>
<evidence type="ECO:0000259" key="4">
    <source>
        <dbReference type="PROSITE" id="PS50179"/>
    </source>
</evidence>
<dbReference type="InterPro" id="IPR044103">
    <property type="entry name" value="GAT_LSB5"/>
</dbReference>
<dbReference type="GO" id="GO:0015031">
    <property type="term" value="P:protein transport"/>
    <property type="evidence" value="ECO:0007669"/>
    <property type="project" value="UniProtKB-KW"/>
</dbReference>
<dbReference type="SMART" id="SM00288">
    <property type="entry name" value="VHS"/>
    <property type="match status" value="1"/>
</dbReference>
<dbReference type="GO" id="GO:0030479">
    <property type="term" value="C:actin cortical patch"/>
    <property type="evidence" value="ECO:0007669"/>
    <property type="project" value="TreeGrafter"/>
</dbReference>
<dbReference type="STRING" id="34475.A0A4Y9XRI4"/>
<feature type="compositionally biased region" description="Acidic residues" evidence="3">
    <location>
        <begin position="486"/>
        <end position="497"/>
    </location>
</feature>
<keyword evidence="2" id="KW-0653">Protein transport</keyword>
<dbReference type="CDD" id="cd14232">
    <property type="entry name" value="GAT_LSB5"/>
    <property type="match status" value="1"/>
</dbReference>
<feature type="domain" description="VHS" evidence="4">
    <location>
        <begin position="30"/>
        <end position="149"/>
    </location>
</feature>
<evidence type="ECO:0000256" key="3">
    <source>
        <dbReference type="SAM" id="MobiDB-lite"/>
    </source>
</evidence>
<dbReference type="InterPro" id="IPR008942">
    <property type="entry name" value="ENTH_VHS"/>
</dbReference>
<reference evidence="5 6" key="1">
    <citation type="submission" date="2019-01" db="EMBL/GenBank/DDBJ databases">
        <title>Genome sequencing of the rare red list fungi Fomitopsis rosea.</title>
        <authorList>
            <person name="Buettner E."/>
            <person name="Kellner H."/>
        </authorList>
    </citation>
    <scope>NUCLEOTIDE SEQUENCE [LARGE SCALE GENOMIC DNA]</scope>
    <source>
        <strain evidence="5 6">DSM 105464</strain>
    </source>
</reference>
<dbReference type="GO" id="GO:0043130">
    <property type="term" value="F:ubiquitin binding"/>
    <property type="evidence" value="ECO:0007669"/>
    <property type="project" value="InterPro"/>
</dbReference>
<sequence>MSAIALAKQAYTALNREKPHSSITDWVEILTSTNYDDEAYDGIPELVDSINIQATGPTEASRAIRKKLKHGNAHQQYRALVILKALVENGGDKFQTSFADSQLVDALKMLAAEPTTDPKVKKKLSMVLLSWHAQFKDDSSMHYVANLYKTCGVNLPGQRAPKRSSATYGSDFAGYGPEYEAEERQRRLDRERREREMEEKRERERDEKRKREEEKLKAKQDKALEKAKRKQEEEARRRGVKRKPFNFEEEKPQVLTAIAGASQASINLVNAITLVNTETDSVQSNERVQECLGKAKIARKQIVRYIQLVENEDMIGTLIEANDRIIAAIEMYDTLSKPVVTEQDVQNVQEGLAAVKIKDSELGRLQEKQRAAVQRSLGRSGSNIAIRGNPDVGQSYVRDLQDLSFGPLGAEQGSLPPPIRPSAARRTSSEESDNYGHRGSLSDYSDYVPSDEETPNRASTSSRARGYAAASTNDEGYHKKPLAAQEPEDPFADPFAD</sequence>
<dbReference type="SUPFAM" id="SSF48464">
    <property type="entry name" value="ENTH/VHS domain"/>
    <property type="match status" value="1"/>
</dbReference>
<evidence type="ECO:0000256" key="1">
    <source>
        <dbReference type="ARBA" id="ARBA00022448"/>
    </source>
</evidence>
<keyword evidence="1" id="KW-0813">Transport</keyword>
<dbReference type="InterPro" id="IPR004152">
    <property type="entry name" value="GAT_dom"/>
</dbReference>
<dbReference type="CDD" id="cd16980">
    <property type="entry name" value="VHS_Lsb5"/>
    <property type="match status" value="1"/>
</dbReference>
<organism evidence="5 6">
    <name type="scientific">Rhodofomes roseus</name>
    <dbReference type="NCBI Taxonomy" id="34475"/>
    <lineage>
        <taxon>Eukaryota</taxon>
        <taxon>Fungi</taxon>
        <taxon>Dikarya</taxon>
        <taxon>Basidiomycota</taxon>
        <taxon>Agaricomycotina</taxon>
        <taxon>Agaricomycetes</taxon>
        <taxon>Polyporales</taxon>
        <taxon>Rhodofomes</taxon>
    </lineage>
</organism>
<dbReference type="Pfam" id="PF03127">
    <property type="entry name" value="GAT"/>
    <property type="match status" value="1"/>
</dbReference>
<feature type="region of interest" description="Disordered" evidence="3">
    <location>
        <begin position="405"/>
        <end position="497"/>
    </location>
</feature>
<name>A0A4Y9XRI4_9APHY</name>
<evidence type="ECO:0000313" key="5">
    <source>
        <dbReference type="EMBL" id="TFY52685.1"/>
    </source>
</evidence>
<dbReference type="Proteomes" id="UP000298390">
    <property type="component" value="Unassembled WGS sequence"/>
</dbReference>
<dbReference type="Pfam" id="PF00790">
    <property type="entry name" value="VHS"/>
    <property type="match status" value="1"/>
</dbReference>
<feature type="compositionally biased region" description="Basic and acidic residues" evidence="3">
    <location>
        <begin position="182"/>
        <end position="237"/>
    </location>
</feature>
<dbReference type="GO" id="GO:0007034">
    <property type="term" value="P:vacuolar transport"/>
    <property type="evidence" value="ECO:0007669"/>
    <property type="project" value="UniProtKB-ARBA"/>
</dbReference>
<dbReference type="GO" id="GO:0007015">
    <property type="term" value="P:actin filament organization"/>
    <property type="evidence" value="ECO:0007669"/>
    <property type="project" value="InterPro"/>
</dbReference>
<dbReference type="InterPro" id="IPR038425">
    <property type="entry name" value="GAT_sf"/>
</dbReference>
<dbReference type="InterPro" id="IPR045007">
    <property type="entry name" value="LSB5"/>
</dbReference>
<evidence type="ECO:0000313" key="6">
    <source>
        <dbReference type="Proteomes" id="UP000298390"/>
    </source>
</evidence>
<proteinExistence type="predicted"/>
<dbReference type="GO" id="GO:0051666">
    <property type="term" value="P:actin cortical patch localization"/>
    <property type="evidence" value="ECO:0007669"/>
    <property type="project" value="TreeGrafter"/>
</dbReference>
<dbReference type="PROSITE" id="PS50179">
    <property type="entry name" value="VHS"/>
    <property type="match status" value="1"/>
</dbReference>
<dbReference type="PANTHER" id="PTHR47789:SF1">
    <property type="entry name" value="LAS SEVENTEEN-BINDING PROTEIN 5"/>
    <property type="match status" value="1"/>
</dbReference>
<dbReference type="Gene3D" id="1.20.58.160">
    <property type="match status" value="1"/>
</dbReference>
<dbReference type="GO" id="GO:0035091">
    <property type="term" value="F:phosphatidylinositol binding"/>
    <property type="evidence" value="ECO:0007669"/>
    <property type="project" value="InterPro"/>
</dbReference>
<feature type="region of interest" description="Disordered" evidence="3">
    <location>
        <begin position="154"/>
        <end position="239"/>
    </location>
</feature>
<dbReference type="EMBL" id="SEKV01000935">
    <property type="protein sequence ID" value="TFY52685.1"/>
    <property type="molecule type" value="Genomic_DNA"/>
</dbReference>
<dbReference type="AlphaFoldDB" id="A0A4Y9XRI4"/>
<protein>
    <recommendedName>
        <fullName evidence="4">VHS domain-containing protein</fullName>
    </recommendedName>
</protein>
<dbReference type="SUPFAM" id="SSF89009">
    <property type="entry name" value="GAT-like domain"/>
    <property type="match status" value="1"/>
</dbReference>
<comment type="caution">
    <text evidence="5">The sequence shown here is derived from an EMBL/GenBank/DDBJ whole genome shotgun (WGS) entry which is preliminary data.</text>
</comment>
<dbReference type="PANTHER" id="PTHR47789">
    <property type="entry name" value="LAS SEVENTEEN-BINDING PROTEIN 5"/>
    <property type="match status" value="1"/>
</dbReference>
<accession>A0A4Y9XRI4</accession>
<dbReference type="InterPro" id="IPR002014">
    <property type="entry name" value="VHS_dom"/>
</dbReference>
<gene>
    <name evidence="5" type="ORF">EVJ58_g9876</name>
</gene>
<dbReference type="GO" id="GO:0006897">
    <property type="term" value="P:endocytosis"/>
    <property type="evidence" value="ECO:0007669"/>
    <property type="project" value="InterPro"/>
</dbReference>